<keyword evidence="3 5" id="KW-0378">Hydrolase</keyword>
<dbReference type="Proteomes" id="UP001597319">
    <property type="component" value="Unassembled WGS sequence"/>
</dbReference>
<comment type="caution">
    <text evidence="8">The sequence shown here is derived from an EMBL/GenBank/DDBJ whole genome shotgun (WGS) entry which is preliminary data.</text>
</comment>
<feature type="active site" description="Charge relay system" evidence="5">
    <location>
        <position position="471"/>
    </location>
</feature>
<keyword evidence="9" id="KW-1185">Reference proteome</keyword>
<accession>A0ABW5LEG4</accession>
<feature type="domain" description="Peptidase S8/S53" evidence="7">
    <location>
        <begin position="77"/>
        <end position="503"/>
    </location>
</feature>
<dbReference type="GO" id="GO:0016787">
    <property type="term" value="F:hydrolase activity"/>
    <property type="evidence" value="ECO:0007669"/>
    <property type="project" value="UniProtKB-KW"/>
</dbReference>
<feature type="active site" description="Charge relay system" evidence="5">
    <location>
        <position position="300"/>
    </location>
</feature>
<dbReference type="EMBL" id="JBHULE010000019">
    <property type="protein sequence ID" value="MFD2563298.1"/>
    <property type="molecule type" value="Genomic_DNA"/>
</dbReference>
<evidence type="ECO:0000256" key="2">
    <source>
        <dbReference type="ARBA" id="ARBA00022670"/>
    </source>
</evidence>
<evidence type="ECO:0000256" key="5">
    <source>
        <dbReference type="PROSITE-ProRule" id="PRU01240"/>
    </source>
</evidence>
<proteinExistence type="inferred from homology"/>
<evidence type="ECO:0000256" key="1">
    <source>
        <dbReference type="ARBA" id="ARBA00011073"/>
    </source>
</evidence>
<dbReference type="SUPFAM" id="SSF52743">
    <property type="entry name" value="Subtilisin-like"/>
    <property type="match status" value="1"/>
</dbReference>
<dbReference type="InterPro" id="IPR015500">
    <property type="entry name" value="Peptidase_S8_subtilisin-rel"/>
</dbReference>
<dbReference type="InterPro" id="IPR051048">
    <property type="entry name" value="Peptidase_S8/S53_subtilisin"/>
</dbReference>
<organism evidence="8 9">
    <name type="scientific">Aquimarina rubra</name>
    <dbReference type="NCBI Taxonomy" id="1920033"/>
    <lineage>
        <taxon>Bacteria</taxon>
        <taxon>Pseudomonadati</taxon>
        <taxon>Bacteroidota</taxon>
        <taxon>Flavobacteriia</taxon>
        <taxon>Flavobacteriales</taxon>
        <taxon>Flavobacteriaceae</taxon>
        <taxon>Aquimarina</taxon>
    </lineage>
</organism>
<sequence length="551" mass="62349">MNHRSFYLFTVILLFSNCAKHTNGHLFFDNVVVTKDRRNTLLESTARKWQHKDVIEDTIPGISLDKAYRDLLSDKSGNDIIIALLDSRIDINHEDLKSQIWQNTLEIPNNNVDDDGNGYVDDTQGWNFLGNKEGENMVSAHYAYVRYIKANKKKFIKDSIDTFSKEYVEFHRAMSLYEKEQEQAKRKLITAENSINKYNESKIKLSAYVPEGKFTLETLKNIDTTGNGLKPYVESLSFFVKHEFTESSLQDILKNRKRRIKKHLNIEYDERRILRDDPSNLRDMEYGNNNVFSDIDQLTHSTRVAGLIAATRDNNLGIDGISNHNKIMPVCISPLGDEHDKDIALGIRYAVDNGAKVINMSFGKNFSLHKEWVYDALRYAAEHDVLIVSSAGNGSLDLEKENHYYPNDNDNNGKEFSDTFMLIGAIGNQLNSGLLPYFSNYGKTDVDLFAPGHKIYTTLPNNEYKLDSGTSLAAGIVSGVAGLIRSYYQNLSATEVKNILMKSGTLYNIDVEITVDDSKKMVPFSSLSKSGRVVNAYNALVMADAISKSKK</sequence>
<feature type="active site" description="Charge relay system" evidence="5">
    <location>
        <position position="86"/>
    </location>
</feature>
<protein>
    <submittedName>
        <fullName evidence="8">S8 family peptidase</fullName>
        <ecNumber evidence="8">3.4.-.-</ecNumber>
    </submittedName>
</protein>
<dbReference type="InterPro" id="IPR036852">
    <property type="entry name" value="Peptidase_S8/S53_dom_sf"/>
</dbReference>
<dbReference type="InterPro" id="IPR034080">
    <property type="entry name" value="Protease_P7-like_dom"/>
</dbReference>
<evidence type="ECO:0000256" key="4">
    <source>
        <dbReference type="ARBA" id="ARBA00022825"/>
    </source>
</evidence>
<dbReference type="RefSeq" id="WP_378292601.1">
    <property type="nucleotide sequence ID" value="NZ_JBHULE010000019.1"/>
</dbReference>
<reference evidence="9" key="1">
    <citation type="journal article" date="2019" name="Int. J. Syst. Evol. Microbiol.">
        <title>The Global Catalogue of Microorganisms (GCM) 10K type strain sequencing project: providing services to taxonomists for standard genome sequencing and annotation.</title>
        <authorList>
            <consortium name="The Broad Institute Genomics Platform"/>
            <consortium name="The Broad Institute Genome Sequencing Center for Infectious Disease"/>
            <person name="Wu L."/>
            <person name="Ma J."/>
        </authorList>
    </citation>
    <scope>NUCLEOTIDE SEQUENCE [LARGE SCALE GENOMIC DNA]</scope>
    <source>
        <strain evidence="9">KCTC 52274</strain>
    </source>
</reference>
<dbReference type="EC" id="3.4.-.-" evidence="8"/>
<feature type="coiled-coil region" evidence="6">
    <location>
        <begin position="174"/>
        <end position="201"/>
    </location>
</feature>
<dbReference type="CDD" id="cd07483">
    <property type="entry name" value="Peptidases_S8_Subtilisin_Novo-like"/>
    <property type="match status" value="1"/>
</dbReference>
<dbReference type="PANTHER" id="PTHR43399">
    <property type="entry name" value="SUBTILISIN-RELATED"/>
    <property type="match status" value="1"/>
</dbReference>
<dbReference type="PANTHER" id="PTHR43399:SF4">
    <property type="entry name" value="CELL WALL-ASSOCIATED PROTEASE"/>
    <property type="match status" value="1"/>
</dbReference>
<dbReference type="PROSITE" id="PS51892">
    <property type="entry name" value="SUBTILASE"/>
    <property type="match status" value="1"/>
</dbReference>
<keyword evidence="6" id="KW-0175">Coiled coil</keyword>
<dbReference type="InterPro" id="IPR000209">
    <property type="entry name" value="Peptidase_S8/S53_dom"/>
</dbReference>
<evidence type="ECO:0000313" key="9">
    <source>
        <dbReference type="Proteomes" id="UP001597319"/>
    </source>
</evidence>
<keyword evidence="2 5" id="KW-0645">Protease</keyword>
<dbReference type="PRINTS" id="PR00723">
    <property type="entry name" value="SUBTILISIN"/>
</dbReference>
<comment type="similarity">
    <text evidence="1 5">Belongs to the peptidase S8 family.</text>
</comment>
<dbReference type="Pfam" id="PF00082">
    <property type="entry name" value="Peptidase_S8"/>
    <property type="match status" value="1"/>
</dbReference>
<evidence type="ECO:0000259" key="7">
    <source>
        <dbReference type="Pfam" id="PF00082"/>
    </source>
</evidence>
<keyword evidence="4 5" id="KW-0720">Serine protease</keyword>
<gene>
    <name evidence="8" type="ORF">ACFSR1_11525</name>
</gene>
<dbReference type="Gene3D" id="3.40.50.200">
    <property type="entry name" value="Peptidase S8/S53 domain"/>
    <property type="match status" value="2"/>
</dbReference>
<evidence type="ECO:0000313" key="8">
    <source>
        <dbReference type="EMBL" id="MFD2563298.1"/>
    </source>
</evidence>
<evidence type="ECO:0000256" key="3">
    <source>
        <dbReference type="ARBA" id="ARBA00022801"/>
    </source>
</evidence>
<evidence type="ECO:0000256" key="6">
    <source>
        <dbReference type="SAM" id="Coils"/>
    </source>
</evidence>
<name>A0ABW5LEG4_9FLAO</name>